<dbReference type="InterPro" id="IPR036291">
    <property type="entry name" value="NAD(P)-bd_dom_sf"/>
</dbReference>
<sequence>QDMIGYVYHRSYGMDVVRTRAFNHEGPRRSHVFGIPWYAYQIARIEKGLQEPLVRVGHLDDRRNFTHVTDMVEAYRLAMQLCESGELYLIGSDRDEDVHTFRDAVENLIDRSTVDGITYEIDSQYVRPTQVPRLICDARKFVSLTGWEPKLGFDRILDDTLAYQRAQII</sequence>
<dbReference type="InterPro" id="IPR016040">
    <property type="entry name" value="NAD(P)-bd_dom"/>
</dbReference>
<dbReference type="SUPFAM" id="SSF51735">
    <property type="entry name" value="NAD(P)-binding Rossmann-fold domains"/>
    <property type="match status" value="1"/>
</dbReference>
<protein>
    <recommendedName>
        <fullName evidence="1">NAD(P)-binding domain-containing protein</fullName>
    </recommendedName>
</protein>
<feature type="non-terminal residue" evidence="2">
    <location>
        <position position="1"/>
    </location>
</feature>
<reference evidence="2" key="1">
    <citation type="submission" date="2018-05" db="EMBL/GenBank/DDBJ databases">
        <authorList>
            <person name="Lanie J.A."/>
            <person name="Ng W.-L."/>
            <person name="Kazmierczak K.M."/>
            <person name="Andrzejewski T.M."/>
            <person name="Davidsen T.M."/>
            <person name="Wayne K.J."/>
            <person name="Tettelin H."/>
            <person name="Glass J.I."/>
            <person name="Rusch D."/>
            <person name="Podicherti R."/>
            <person name="Tsui H.-C.T."/>
            <person name="Winkler M.E."/>
        </authorList>
    </citation>
    <scope>NUCLEOTIDE SEQUENCE</scope>
</reference>
<name>A0A382JUI2_9ZZZZ</name>
<dbReference type="PANTHER" id="PTHR43000">
    <property type="entry name" value="DTDP-D-GLUCOSE 4,6-DEHYDRATASE-RELATED"/>
    <property type="match status" value="1"/>
</dbReference>
<feature type="domain" description="NAD(P)-binding" evidence="1">
    <location>
        <begin position="2"/>
        <end position="159"/>
    </location>
</feature>
<dbReference type="EMBL" id="UINC01076082">
    <property type="protein sequence ID" value="SVC14903.1"/>
    <property type="molecule type" value="Genomic_DNA"/>
</dbReference>
<dbReference type="Pfam" id="PF16363">
    <property type="entry name" value="GDP_Man_Dehyd"/>
    <property type="match status" value="1"/>
</dbReference>
<evidence type="ECO:0000313" key="2">
    <source>
        <dbReference type="EMBL" id="SVC14903.1"/>
    </source>
</evidence>
<dbReference type="Gene3D" id="3.40.50.720">
    <property type="entry name" value="NAD(P)-binding Rossmann-like Domain"/>
    <property type="match status" value="1"/>
</dbReference>
<evidence type="ECO:0000259" key="1">
    <source>
        <dbReference type="Pfam" id="PF16363"/>
    </source>
</evidence>
<dbReference type="Gene3D" id="3.90.25.10">
    <property type="entry name" value="UDP-galactose 4-epimerase, domain 1"/>
    <property type="match status" value="1"/>
</dbReference>
<gene>
    <name evidence="2" type="ORF">METZ01_LOCUS267757</name>
</gene>
<organism evidence="2">
    <name type="scientific">marine metagenome</name>
    <dbReference type="NCBI Taxonomy" id="408172"/>
    <lineage>
        <taxon>unclassified sequences</taxon>
        <taxon>metagenomes</taxon>
        <taxon>ecological metagenomes</taxon>
    </lineage>
</organism>
<dbReference type="AlphaFoldDB" id="A0A382JUI2"/>
<proteinExistence type="predicted"/>
<accession>A0A382JUI2</accession>